<evidence type="ECO:0000259" key="4">
    <source>
        <dbReference type="PROSITE" id="PS50102"/>
    </source>
</evidence>
<proteinExistence type="predicted"/>
<dbReference type="STRING" id="10195.A0A3M7SNG0"/>
<dbReference type="AlphaFoldDB" id="A0A3M7SNG0"/>
<dbReference type="PANTHER" id="PTHR48032">
    <property type="entry name" value="RNA-BINDING PROTEIN MUSASHI HOMOLOG RBP6"/>
    <property type="match status" value="1"/>
</dbReference>
<dbReference type="InterPro" id="IPR035979">
    <property type="entry name" value="RBD_domain_sf"/>
</dbReference>
<feature type="domain" description="RRM" evidence="4">
    <location>
        <begin position="77"/>
        <end position="154"/>
    </location>
</feature>
<dbReference type="InterPro" id="IPR012677">
    <property type="entry name" value="Nucleotide-bd_a/b_plait_sf"/>
</dbReference>
<protein>
    <submittedName>
        <fullName evidence="5">Heterogeneous nuclear ribonucleo A1</fullName>
    </submittedName>
</protein>
<comment type="caution">
    <text evidence="5">The sequence shown here is derived from an EMBL/GenBank/DDBJ whole genome shotgun (WGS) entry which is preliminary data.</text>
</comment>
<dbReference type="SMART" id="SM00360">
    <property type="entry name" value="RRM"/>
    <property type="match status" value="2"/>
</dbReference>
<keyword evidence="1" id="KW-0677">Repeat</keyword>
<evidence type="ECO:0000256" key="3">
    <source>
        <dbReference type="PROSITE-ProRule" id="PRU00176"/>
    </source>
</evidence>
<dbReference type="GO" id="GO:0003729">
    <property type="term" value="F:mRNA binding"/>
    <property type="evidence" value="ECO:0007669"/>
    <property type="project" value="TreeGrafter"/>
</dbReference>
<dbReference type="GO" id="GO:0006417">
    <property type="term" value="P:regulation of translation"/>
    <property type="evidence" value="ECO:0007669"/>
    <property type="project" value="TreeGrafter"/>
</dbReference>
<dbReference type="PANTHER" id="PTHR48032:SF6">
    <property type="entry name" value="RNA-BINDING (RRM_RBD_RNP MOTIFS) FAMILY PROTEIN"/>
    <property type="match status" value="1"/>
</dbReference>
<dbReference type="OrthoDB" id="1875751at2759"/>
<dbReference type="Gene3D" id="3.30.70.330">
    <property type="match status" value="2"/>
</dbReference>
<evidence type="ECO:0000256" key="1">
    <source>
        <dbReference type="ARBA" id="ARBA00022737"/>
    </source>
</evidence>
<dbReference type="PROSITE" id="PS50102">
    <property type="entry name" value="RRM"/>
    <property type="match status" value="2"/>
</dbReference>
<feature type="domain" description="RRM" evidence="4">
    <location>
        <begin position="166"/>
        <end position="238"/>
    </location>
</feature>
<organism evidence="5 6">
    <name type="scientific">Brachionus plicatilis</name>
    <name type="common">Marine rotifer</name>
    <name type="synonym">Brachionus muelleri</name>
    <dbReference type="NCBI Taxonomy" id="10195"/>
    <lineage>
        <taxon>Eukaryota</taxon>
        <taxon>Metazoa</taxon>
        <taxon>Spiralia</taxon>
        <taxon>Gnathifera</taxon>
        <taxon>Rotifera</taxon>
        <taxon>Eurotatoria</taxon>
        <taxon>Monogononta</taxon>
        <taxon>Pseudotrocha</taxon>
        <taxon>Ploima</taxon>
        <taxon>Brachionidae</taxon>
        <taxon>Brachionus</taxon>
    </lineage>
</organism>
<dbReference type="InterPro" id="IPR000504">
    <property type="entry name" value="RRM_dom"/>
</dbReference>
<keyword evidence="2 3" id="KW-0694">RNA-binding</keyword>
<gene>
    <name evidence="5" type="ORF">BpHYR1_015058</name>
</gene>
<dbReference type="Pfam" id="PF00076">
    <property type="entry name" value="RRM_1"/>
    <property type="match status" value="2"/>
</dbReference>
<accession>A0A3M7SNG0</accession>
<sequence length="322" mass="37824">MWNNFFQNSAFSSNISKQIRVEPNSISMISQSQYSPDYPSHSLNVPNDSKYTSFNSQSKKITQAPGKKKKFMSDMKNKIFIANLNYETTEQELNDYFSKFGNLTEVTVIKNRETKRPRGFGFLKYSESFMVDEVMKNRPHNLAKRQLDVKRMTPRKYQNEKNSDSEKIYISGFGSDLSEHDLRNYFEKYGKILNPPRVGMTMFYGFITFEDYDSVDKIILDNKHVIKGFTLGIQKSLKKDKENMEKNKIKSQKTLDKQFRFQPYKYNNFRLNNKNVYGSYQTSSDTEKTNFFDLLNKAIEQGYTINQNQSNFGPGKKKLEKF</sequence>
<keyword evidence="6" id="KW-1185">Reference proteome</keyword>
<dbReference type="Proteomes" id="UP000276133">
    <property type="component" value="Unassembled WGS sequence"/>
</dbReference>
<name>A0A3M7SNG0_BRAPC</name>
<reference evidence="5 6" key="1">
    <citation type="journal article" date="2018" name="Sci. Rep.">
        <title>Genomic signatures of local adaptation to the degree of environmental predictability in rotifers.</title>
        <authorList>
            <person name="Franch-Gras L."/>
            <person name="Hahn C."/>
            <person name="Garcia-Roger E.M."/>
            <person name="Carmona M.J."/>
            <person name="Serra M."/>
            <person name="Gomez A."/>
        </authorList>
    </citation>
    <scope>NUCLEOTIDE SEQUENCE [LARGE SCALE GENOMIC DNA]</scope>
    <source>
        <strain evidence="5">HYR1</strain>
    </source>
</reference>
<evidence type="ECO:0000313" key="5">
    <source>
        <dbReference type="EMBL" id="RNA37160.1"/>
    </source>
</evidence>
<evidence type="ECO:0000313" key="6">
    <source>
        <dbReference type="Proteomes" id="UP000276133"/>
    </source>
</evidence>
<dbReference type="EMBL" id="REGN01001078">
    <property type="protein sequence ID" value="RNA37160.1"/>
    <property type="molecule type" value="Genomic_DNA"/>
</dbReference>
<dbReference type="SUPFAM" id="SSF54928">
    <property type="entry name" value="RNA-binding domain, RBD"/>
    <property type="match status" value="1"/>
</dbReference>
<evidence type="ECO:0000256" key="2">
    <source>
        <dbReference type="ARBA" id="ARBA00022884"/>
    </source>
</evidence>